<name>A0A5E4PYG9_9NEOP</name>
<feature type="domain" description="Glycosyl hydrolase family 30 beta sandwich" evidence="8">
    <location>
        <begin position="640"/>
        <end position="698"/>
    </location>
</feature>
<sequence length="717" mass="81202">MAPELKVSLDTVYAGVFTPVQIFHVFLGGMQKSPLCVCVTQPTATPWRGSNHNIPMIRAAMAAATDEVLVFGSVWSPPQWMKWMNNDYAISRLKSEYFQTYADYYCKLGQFIKENLGPTMKTCVDKPIKVLAADDQRLTIPLWFTGFGDIDPELMNYIDGVGMHGYLDSYVPGDIIAANLKNYPDNESGINLGSWRKGEEYIVAILDNLVNHYVAWVDWNMAVDLQGGPNWAQNFGDSEIVVNSTSDEFYKQPMYYVLGHFSNEEDPQQTALIIGSRQITVDLEAKSIYIEGSELDQVNKPSGFHQFVKGHRSGAPMTHEDFTITAFLEPNILPLVRSGLFRKFHFVLHPKKTYQKIQGFGGAVSDAAGINWKSLPPKLRKSLIDSYYGIRGLEYNMARVPIGGSDFSTHPYAYNESPVNDTHLTNFTLAPEDFQYKTNNAFTGYSRLRKEYYQTYADYHLKFLQTYKSEGVPIWGITTTNEPINGVLNLAPFNTLGWTPGEMGEWIVNNLGPTIRNSEFKDLNILTCDDQRVTIPLWFNITELQCITTPTSSYPWESPKVLLGSWDRAKTYVTDIIKDLNHNIVGWIDWNLCLDSRGGPNWAKNFVDSPIIVFADKQEFYKQPMYYALGHITKFVPKQSYRIAVETSKTSVKSVAFVTPRNTTVIVMYNDDDKTTVNIKCGERALQLTLAERSIVTLEISVQFSFVEAFVLNISMI</sequence>
<dbReference type="InterPro" id="IPR017853">
    <property type="entry name" value="GH"/>
</dbReference>
<dbReference type="Pfam" id="PF02055">
    <property type="entry name" value="Glyco_hydro_30"/>
    <property type="match status" value="3"/>
</dbReference>
<dbReference type="Gene3D" id="3.20.20.80">
    <property type="entry name" value="Glycosidases"/>
    <property type="match status" value="5"/>
</dbReference>
<dbReference type="PANTHER" id="PTHR11069">
    <property type="entry name" value="GLUCOSYLCERAMIDASE"/>
    <property type="match status" value="1"/>
</dbReference>
<dbReference type="InterPro" id="IPR001139">
    <property type="entry name" value="Glyco_hydro_30"/>
</dbReference>
<feature type="domain" description="Glycosyl hydrolase family 30 TIM-barrel" evidence="7">
    <location>
        <begin position="110"/>
        <end position="263"/>
    </location>
</feature>
<dbReference type="EC" id="3.2.1.45" evidence="3 6"/>
<evidence type="ECO:0000259" key="7">
    <source>
        <dbReference type="Pfam" id="PF02055"/>
    </source>
</evidence>
<evidence type="ECO:0000256" key="5">
    <source>
        <dbReference type="ARBA" id="ARBA00022801"/>
    </source>
</evidence>
<evidence type="ECO:0000256" key="6">
    <source>
        <dbReference type="RuleBase" id="RU361188"/>
    </source>
</evidence>
<proteinExistence type="inferred from homology"/>
<dbReference type="InterPro" id="IPR033453">
    <property type="entry name" value="Glyco_hydro_30_TIM-barrel"/>
</dbReference>
<dbReference type="InterPro" id="IPR033452">
    <property type="entry name" value="GH30_C"/>
</dbReference>
<evidence type="ECO:0000259" key="8">
    <source>
        <dbReference type="Pfam" id="PF17189"/>
    </source>
</evidence>
<dbReference type="AlphaFoldDB" id="A0A5E4PYG9"/>
<reference evidence="9 10" key="1">
    <citation type="submission" date="2017-07" db="EMBL/GenBank/DDBJ databases">
        <authorList>
            <person name="Talla V."/>
            <person name="Backstrom N."/>
        </authorList>
    </citation>
    <scope>NUCLEOTIDE SEQUENCE [LARGE SCALE GENOMIC DNA]</scope>
</reference>
<comment type="similarity">
    <text evidence="2 6">Belongs to the glycosyl hydrolase 30 family.</text>
</comment>
<protein>
    <recommendedName>
        <fullName evidence="3 6">Glucosylceramidase</fullName>
        <ecNumber evidence="3 6">3.2.1.45</ecNumber>
    </recommendedName>
</protein>
<dbReference type="Proteomes" id="UP000324832">
    <property type="component" value="Unassembled WGS sequence"/>
</dbReference>
<keyword evidence="4" id="KW-0732">Signal</keyword>
<feature type="domain" description="Glycosyl hydrolase family 30 TIM-barrel" evidence="7">
    <location>
        <begin position="357"/>
        <end position="438"/>
    </location>
</feature>
<accession>A0A5E4PYG9</accession>
<feature type="domain" description="Glycosyl hydrolase family 30 TIM-barrel" evidence="7">
    <location>
        <begin position="558"/>
        <end position="636"/>
    </location>
</feature>
<dbReference type="PRINTS" id="PR00843">
    <property type="entry name" value="GLHYDRLASE30"/>
</dbReference>
<comment type="catalytic activity">
    <reaction evidence="1">
        <text>a beta-D-glucosyl-(1&lt;-&gt;1')-N-acylsphing-4-enine + H2O = an N-acylsphing-4-enine + D-glucose</text>
        <dbReference type="Rhea" id="RHEA:13269"/>
        <dbReference type="ChEBI" id="CHEBI:4167"/>
        <dbReference type="ChEBI" id="CHEBI:15377"/>
        <dbReference type="ChEBI" id="CHEBI:22801"/>
        <dbReference type="ChEBI" id="CHEBI:52639"/>
        <dbReference type="EC" id="3.2.1.45"/>
    </reaction>
    <physiologicalReaction direction="left-to-right" evidence="1">
        <dbReference type="Rhea" id="RHEA:13270"/>
    </physiologicalReaction>
</comment>
<dbReference type="PANTHER" id="PTHR11069:SF23">
    <property type="entry name" value="LYSOSOMAL ACID GLUCOSYLCERAMIDASE"/>
    <property type="match status" value="1"/>
</dbReference>
<evidence type="ECO:0000256" key="3">
    <source>
        <dbReference type="ARBA" id="ARBA00012658"/>
    </source>
</evidence>
<dbReference type="EMBL" id="FZQP02000793">
    <property type="protein sequence ID" value="VVC90446.1"/>
    <property type="molecule type" value="Genomic_DNA"/>
</dbReference>
<dbReference type="GO" id="GO:0004348">
    <property type="term" value="F:glucosylceramidase activity"/>
    <property type="evidence" value="ECO:0007669"/>
    <property type="project" value="UniProtKB-EC"/>
</dbReference>
<dbReference type="Pfam" id="PF17189">
    <property type="entry name" value="Glyco_hydro_30C"/>
    <property type="match status" value="1"/>
</dbReference>
<evidence type="ECO:0000256" key="1">
    <source>
        <dbReference type="ARBA" id="ARBA00001013"/>
    </source>
</evidence>
<evidence type="ECO:0000256" key="4">
    <source>
        <dbReference type="ARBA" id="ARBA00022729"/>
    </source>
</evidence>
<dbReference type="GO" id="GO:0006680">
    <property type="term" value="P:glucosylceramide catabolic process"/>
    <property type="evidence" value="ECO:0007669"/>
    <property type="project" value="TreeGrafter"/>
</dbReference>
<keyword evidence="6" id="KW-0326">Glycosidase</keyword>
<dbReference type="SUPFAM" id="SSF51445">
    <property type="entry name" value="(Trans)glycosidases"/>
    <property type="match status" value="2"/>
</dbReference>
<keyword evidence="5 6" id="KW-0378">Hydrolase</keyword>
<gene>
    <name evidence="9" type="ORF">LSINAPIS_LOCUS3355</name>
</gene>
<keyword evidence="6" id="KW-0443">Lipid metabolism</keyword>
<evidence type="ECO:0000256" key="2">
    <source>
        <dbReference type="ARBA" id="ARBA00005382"/>
    </source>
</evidence>
<evidence type="ECO:0000313" key="9">
    <source>
        <dbReference type="EMBL" id="VVC90446.1"/>
    </source>
</evidence>
<evidence type="ECO:0000313" key="10">
    <source>
        <dbReference type="Proteomes" id="UP000324832"/>
    </source>
</evidence>
<organism evidence="9 10">
    <name type="scientific">Leptidea sinapis</name>
    <dbReference type="NCBI Taxonomy" id="189913"/>
    <lineage>
        <taxon>Eukaryota</taxon>
        <taxon>Metazoa</taxon>
        <taxon>Ecdysozoa</taxon>
        <taxon>Arthropoda</taxon>
        <taxon>Hexapoda</taxon>
        <taxon>Insecta</taxon>
        <taxon>Pterygota</taxon>
        <taxon>Neoptera</taxon>
        <taxon>Endopterygota</taxon>
        <taxon>Lepidoptera</taxon>
        <taxon>Glossata</taxon>
        <taxon>Ditrysia</taxon>
        <taxon>Papilionoidea</taxon>
        <taxon>Pieridae</taxon>
        <taxon>Dismorphiinae</taxon>
        <taxon>Leptidea</taxon>
    </lineage>
</organism>
<dbReference type="GO" id="GO:0016020">
    <property type="term" value="C:membrane"/>
    <property type="evidence" value="ECO:0007669"/>
    <property type="project" value="GOC"/>
</dbReference>
<keyword evidence="6" id="KW-0746">Sphingolipid metabolism</keyword>
<keyword evidence="10" id="KW-1185">Reference proteome</keyword>